<comment type="caution">
    <text evidence="1">The sequence shown here is derived from an EMBL/GenBank/DDBJ whole genome shotgun (WGS) entry which is preliminary data.</text>
</comment>
<sequence length="94" mass="10892">MIEELVLVLPNYTKPHEPKKAKTVTDALSRKMNQPDSSLLERIQEGLFHYPTTKTLIELTKEGETKQFLLERKLLYTQGHCFVCLNTIICTRKS</sequence>
<gene>
    <name evidence="1" type="ORF">EPI10_020152</name>
</gene>
<name>A0A5B6WER7_9ROSI</name>
<evidence type="ECO:0000313" key="1">
    <source>
        <dbReference type="EMBL" id="KAA3479658.1"/>
    </source>
</evidence>
<dbReference type="GO" id="GO:0003964">
    <property type="term" value="F:RNA-directed DNA polymerase activity"/>
    <property type="evidence" value="ECO:0007669"/>
    <property type="project" value="UniProtKB-KW"/>
</dbReference>
<proteinExistence type="predicted"/>
<accession>A0A5B6WER7</accession>
<evidence type="ECO:0000313" key="2">
    <source>
        <dbReference type="Proteomes" id="UP000325315"/>
    </source>
</evidence>
<keyword evidence="1" id="KW-0548">Nucleotidyltransferase</keyword>
<reference evidence="2" key="1">
    <citation type="journal article" date="2019" name="Plant Biotechnol. J.">
        <title>Genome sequencing of the Australian wild diploid species Gossypium australe highlights disease resistance and delayed gland morphogenesis.</title>
        <authorList>
            <person name="Cai Y."/>
            <person name="Cai X."/>
            <person name="Wang Q."/>
            <person name="Wang P."/>
            <person name="Zhang Y."/>
            <person name="Cai C."/>
            <person name="Xu Y."/>
            <person name="Wang K."/>
            <person name="Zhou Z."/>
            <person name="Wang C."/>
            <person name="Geng S."/>
            <person name="Li B."/>
            <person name="Dong Q."/>
            <person name="Hou Y."/>
            <person name="Wang H."/>
            <person name="Ai P."/>
            <person name="Liu Z."/>
            <person name="Yi F."/>
            <person name="Sun M."/>
            <person name="An G."/>
            <person name="Cheng J."/>
            <person name="Zhang Y."/>
            <person name="Shi Q."/>
            <person name="Xie Y."/>
            <person name="Shi X."/>
            <person name="Chang Y."/>
            <person name="Huang F."/>
            <person name="Chen Y."/>
            <person name="Hong S."/>
            <person name="Mi L."/>
            <person name="Sun Q."/>
            <person name="Zhang L."/>
            <person name="Zhou B."/>
            <person name="Peng R."/>
            <person name="Zhang X."/>
            <person name="Liu F."/>
        </authorList>
    </citation>
    <scope>NUCLEOTIDE SEQUENCE [LARGE SCALE GENOMIC DNA]</scope>
    <source>
        <strain evidence="2">cv. PA1801</strain>
    </source>
</reference>
<dbReference type="EMBL" id="SMMG02000003">
    <property type="protein sequence ID" value="KAA3479658.1"/>
    <property type="molecule type" value="Genomic_DNA"/>
</dbReference>
<organism evidence="1 2">
    <name type="scientific">Gossypium australe</name>
    <dbReference type="NCBI Taxonomy" id="47621"/>
    <lineage>
        <taxon>Eukaryota</taxon>
        <taxon>Viridiplantae</taxon>
        <taxon>Streptophyta</taxon>
        <taxon>Embryophyta</taxon>
        <taxon>Tracheophyta</taxon>
        <taxon>Spermatophyta</taxon>
        <taxon>Magnoliopsida</taxon>
        <taxon>eudicotyledons</taxon>
        <taxon>Gunneridae</taxon>
        <taxon>Pentapetalae</taxon>
        <taxon>rosids</taxon>
        <taxon>malvids</taxon>
        <taxon>Malvales</taxon>
        <taxon>Malvaceae</taxon>
        <taxon>Malvoideae</taxon>
        <taxon>Gossypium</taxon>
    </lineage>
</organism>
<protein>
    <submittedName>
        <fullName evidence="1">Reverse transcriptase</fullName>
    </submittedName>
</protein>
<keyword evidence="1" id="KW-0695">RNA-directed DNA polymerase</keyword>
<keyword evidence="2" id="KW-1185">Reference proteome</keyword>
<keyword evidence="1" id="KW-0808">Transferase</keyword>
<dbReference type="Proteomes" id="UP000325315">
    <property type="component" value="Unassembled WGS sequence"/>
</dbReference>
<dbReference type="AlphaFoldDB" id="A0A5B6WER7"/>